<accession>A0AAD4W096</accession>
<sequence>MPFRPHSFNTLALKPPPQFCNSSPNMAAFSQAPKAPSLAISNPGFWQTFWIAQFQHTGPHLKLLGPDDLYSSHPTILYFRKVLGWGEFSQSPNKN</sequence>
<evidence type="ECO:0000313" key="1">
    <source>
        <dbReference type="EMBL" id="KAI5334503.1"/>
    </source>
</evidence>
<gene>
    <name evidence="1" type="ORF">L3X38_024636</name>
</gene>
<keyword evidence="2" id="KW-1185">Reference proteome</keyword>
<dbReference type="Proteomes" id="UP001054821">
    <property type="component" value="Chromosome 4"/>
</dbReference>
<proteinExistence type="predicted"/>
<dbReference type="EMBL" id="JAJFAZ020000004">
    <property type="protein sequence ID" value="KAI5334503.1"/>
    <property type="molecule type" value="Genomic_DNA"/>
</dbReference>
<name>A0AAD4W096_PRUDU</name>
<evidence type="ECO:0000313" key="2">
    <source>
        <dbReference type="Proteomes" id="UP001054821"/>
    </source>
</evidence>
<protein>
    <submittedName>
        <fullName evidence="1">Uncharacterized protein</fullName>
    </submittedName>
</protein>
<comment type="caution">
    <text evidence="1">The sequence shown here is derived from an EMBL/GenBank/DDBJ whole genome shotgun (WGS) entry which is preliminary data.</text>
</comment>
<dbReference type="AlphaFoldDB" id="A0AAD4W096"/>
<organism evidence="1 2">
    <name type="scientific">Prunus dulcis</name>
    <name type="common">Almond</name>
    <name type="synonym">Amygdalus dulcis</name>
    <dbReference type="NCBI Taxonomy" id="3755"/>
    <lineage>
        <taxon>Eukaryota</taxon>
        <taxon>Viridiplantae</taxon>
        <taxon>Streptophyta</taxon>
        <taxon>Embryophyta</taxon>
        <taxon>Tracheophyta</taxon>
        <taxon>Spermatophyta</taxon>
        <taxon>Magnoliopsida</taxon>
        <taxon>eudicotyledons</taxon>
        <taxon>Gunneridae</taxon>
        <taxon>Pentapetalae</taxon>
        <taxon>rosids</taxon>
        <taxon>fabids</taxon>
        <taxon>Rosales</taxon>
        <taxon>Rosaceae</taxon>
        <taxon>Amygdaloideae</taxon>
        <taxon>Amygdaleae</taxon>
        <taxon>Prunus</taxon>
    </lineage>
</organism>
<reference evidence="1 2" key="1">
    <citation type="journal article" date="2022" name="G3 (Bethesda)">
        <title>Whole-genome sequence and methylome profiling of the almond [Prunus dulcis (Mill.) D.A. Webb] cultivar 'Nonpareil'.</title>
        <authorList>
            <person name="D'Amico-Willman K.M."/>
            <person name="Ouma W.Z."/>
            <person name="Meulia T."/>
            <person name="Sideli G.M."/>
            <person name="Gradziel T.M."/>
            <person name="Fresnedo-Ramirez J."/>
        </authorList>
    </citation>
    <scope>NUCLEOTIDE SEQUENCE [LARGE SCALE GENOMIC DNA]</scope>
    <source>
        <strain evidence="1">Clone GOH B32 T37-40</strain>
    </source>
</reference>